<dbReference type="InterPro" id="IPR028896">
    <property type="entry name" value="GcvT/YgfZ/DmdA"/>
</dbReference>
<dbReference type="InterPro" id="IPR006222">
    <property type="entry name" value="GCVT_N"/>
</dbReference>
<protein>
    <submittedName>
        <fullName evidence="2">Dimethylglycine dehydrogenase</fullName>
    </submittedName>
</protein>
<accession>A0A2M8Q7M2</accession>
<dbReference type="PANTHER" id="PTHR43757">
    <property type="entry name" value="AMINOMETHYLTRANSFERASE"/>
    <property type="match status" value="1"/>
</dbReference>
<name>A0A2M8Q7M2_9CHLR</name>
<dbReference type="Pfam" id="PF01571">
    <property type="entry name" value="GCV_T"/>
    <property type="match status" value="1"/>
</dbReference>
<evidence type="ECO:0000313" key="2">
    <source>
        <dbReference type="EMBL" id="PJF45801.1"/>
    </source>
</evidence>
<evidence type="ECO:0000259" key="1">
    <source>
        <dbReference type="Pfam" id="PF01571"/>
    </source>
</evidence>
<dbReference type="SUPFAM" id="SSF103025">
    <property type="entry name" value="Folate-binding domain"/>
    <property type="match status" value="1"/>
</dbReference>
<dbReference type="Proteomes" id="UP000230790">
    <property type="component" value="Unassembled WGS sequence"/>
</dbReference>
<proteinExistence type="predicted"/>
<dbReference type="EMBL" id="PGTN01000740">
    <property type="protein sequence ID" value="PJF45801.1"/>
    <property type="molecule type" value="Genomic_DNA"/>
</dbReference>
<comment type="caution">
    <text evidence="2">The sequence shown here is derived from an EMBL/GenBank/DDBJ whole genome shotgun (WGS) entry which is preliminary data.</text>
</comment>
<reference evidence="2 3" key="1">
    <citation type="submission" date="2017-11" db="EMBL/GenBank/DDBJ databases">
        <title>Evolution of Phototrophy in the Chloroflexi Phylum Driven by Horizontal Gene Transfer.</title>
        <authorList>
            <person name="Ward L.M."/>
            <person name="Hemp J."/>
            <person name="Shih P.M."/>
            <person name="Mcglynn S.E."/>
            <person name="Fischer W."/>
        </authorList>
    </citation>
    <scope>NUCLEOTIDE SEQUENCE [LARGE SCALE GENOMIC DNA]</scope>
    <source>
        <strain evidence="2">JP3_7</strain>
    </source>
</reference>
<evidence type="ECO:0000313" key="3">
    <source>
        <dbReference type="Proteomes" id="UP000230790"/>
    </source>
</evidence>
<dbReference type="PANTHER" id="PTHR43757:SF2">
    <property type="entry name" value="AMINOMETHYLTRANSFERASE, MITOCHONDRIAL"/>
    <property type="match status" value="1"/>
</dbReference>
<dbReference type="Gene3D" id="3.30.1360.120">
    <property type="entry name" value="Probable tRNA modification gtpase trme, domain 1"/>
    <property type="match status" value="1"/>
</dbReference>
<feature type="non-terminal residue" evidence="2">
    <location>
        <position position="161"/>
    </location>
</feature>
<sequence>VFFNHYPMEYENRPAARPARTTPVYDRLKQRGAVFGMRFGWERPNWFAPAGVEPRDVFSWRRSNWFAHVGAEVRAMRERVGIIEASAFAKYEVEGPGARAWLDALVANAVPQQVGTIRLCHILYPSGSVRSEFTICRLPDGLYGERFYLVGPGAAHDIDWD</sequence>
<organism evidence="2 3">
    <name type="scientific">Candidatus Thermofonsia Clade 3 bacterium</name>
    <dbReference type="NCBI Taxonomy" id="2364212"/>
    <lineage>
        <taxon>Bacteria</taxon>
        <taxon>Bacillati</taxon>
        <taxon>Chloroflexota</taxon>
        <taxon>Candidatus Thermofontia</taxon>
        <taxon>Candidatus Thermofonsia Clade 3</taxon>
    </lineage>
</organism>
<feature type="domain" description="GCVT N-terminal" evidence="1">
    <location>
        <begin position="24"/>
        <end position="160"/>
    </location>
</feature>
<feature type="non-terminal residue" evidence="2">
    <location>
        <position position="1"/>
    </location>
</feature>
<dbReference type="AlphaFoldDB" id="A0A2M8Q7M2"/>
<gene>
    <name evidence="2" type="ORF">CUN48_17045</name>
</gene>
<dbReference type="InterPro" id="IPR027266">
    <property type="entry name" value="TrmE/GcvT-like"/>
</dbReference>